<proteinExistence type="predicted"/>
<organism evidence="2 3">
    <name type="scientific">Streptomyces finlayi</name>
    <dbReference type="NCBI Taxonomy" id="67296"/>
    <lineage>
        <taxon>Bacteria</taxon>
        <taxon>Bacillati</taxon>
        <taxon>Actinomycetota</taxon>
        <taxon>Actinomycetes</taxon>
        <taxon>Kitasatosporales</taxon>
        <taxon>Streptomycetaceae</taxon>
        <taxon>Streptomyces</taxon>
    </lineage>
</organism>
<accession>A0A7G7BII2</accession>
<dbReference type="KEGG" id="sfiy:F0344_11485"/>
<name>A0A7G7BII2_9ACTN</name>
<reference evidence="3" key="1">
    <citation type="submission" date="2019-10" db="EMBL/GenBank/DDBJ databases">
        <title>Antimicrobial potential of Antarctic Bacteria.</title>
        <authorList>
            <person name="Benaud N."/>
            <person name="Edwards R.J."/>
            <person name="Ferrari B.C."/>
        </authorList>
    </citation>
    <scope>NUCLEOTIDE SEQUENCE [LARGE SCALE GENOMIC DNA]</scope>
    <source>
        <strain evidence="3">NBSH44</strain>
    </source>
</reference>
<dbReference type="RefSeq" id="WP_185298681.1">
    <property type="nucleotide sequence ID" value="NZ_CP045702.1"/>
</dbReference>
<dbReference type="EMBL" id="CP045702">
    <property type="protein sequence ID" value="QNE75147.1"/>
    <property type="molecule type" value="Genomic_DNA"/>
</dbReference>
<dbReference type="AlphaFoldDB" id="A0A7G7BII2"/>
<feature type="signal peptide" evidence="1">
    <location>
        <begin position="1"/>
        <end position="24"/>
    </location>
</feature>
<dbReference type="Proteomes" id="UP000515307">
    <property type="component" value="Chromosome"/>
</dbReference>
<keyword evidence="1" id="KW-0732">Signal</keyword>
<evidence type="ECO:0000256" key="1">
    <source>
        <dbReference type="SAM" id="SignalP"/>
    </source>
</evidence>
<protein>
    <recommendedName>
        <fullName evidence="4">Ricin B lectin domain-containing protein</fullName>
    </recommendedName>
</protein>
<evidence type="ECO:0000313" key="3">
    <source>
        <dbReference type="Proteomes" id="UP000515307"/>
    </source>
</evidence>
<evidence type="ECO:0008006" key="4">
    <source>
        <dbReference type="Google" id="ProtNLM"/>
    </source>
</evidence>
<feature type="chain" id="PRO_5039086729" description="Ricin B lectin domain-containing protein" evidence="1">
    <location>
        <begin position="25"/>
        <end position="157"/>
    </location>
</feature>
<keyword evidence="3" id="KW-1185">Reference proteome</keyword>
<gene>
    <name evidence="2" type="ORF">F0344_11485</name>
</gene>
<evidence type="ECO:0000313" key="2">
    <source>
        <dbReference type="EMBL" id="QNE75147.1"/>
    </source>
</evidence>
<sequence>MKLRSAIKAAGTIAAICTVGIATASPAAAITYETNHAVKQSVSPSWESPGWWNQSTVGSYNNAMVAFQSDGDKWWLLDGLIDGKSVAVKWWNYSGGQLIRQGVCISSNGAPSWAVCNKDYIESSEIYAQACLYDGDTGLYSKCNTAGFRFRADGTNT</sequence>